<dbReference type="Proteomes" id="UP000317648">
    <property type="component" value="Chromosome"/>
</dbReference>
<dbReference type="KEGG" id="lcre:Pla8534_53770"/>
<evidence type="ECO:0008006" key="3">
    <source>
        <dbReference type="Google" id="ProtNLM"/>
    </source>
</evidence>
<dbReference type="OrthoDB" id="9827300at2"/>
<dbReference type="AlphaFoldDB" id="A0A518E0D0"/>
<dbReference type="InterPro" id="IPR053738">
    <property type="entry name" value="Lambda_capsid_assembly"/>
</dbReference>
<dbReference type="Gene3D" id="3.90.1690.10">
    <property type="entry name" value="phage-related protein like domain"/>
    <property type="match status" value="1"/>
</dbReference>
<evidence type="ECO:0000313" key="2">
    <source>
        <dbReference type="Proteomes" id="UP000317648"/>
    </source>
</evidence>
<dbReference type="RefSeq" id="WP_145056297.1">
    <property type="nucleotide sequence ID" value="NZ_CP036433.1"/>
</dbReference>
<sequence length="347" mass="37950">MPAAFPAGGNVFVKDHRATGALVVDYSRNMNDFALNRYVQIRNVAKESGYYLEMTVEEAGRVLNTDLVDFVWPDGQDRPLRNEGTESFNFKAYQTQRYDYGFNLGDKAVDQADWDIVAGHSRIKAQQAMTARTQLALAALTNTDNYDASHTSDVDAISGNTGSWAESTAALQDIKRSLNHAAKIIKRDTLGAVKARDLKLVLGPDTAMEVAQSPEVVEHIKHSQHSLAQIRGEQPGRNVEFGLPDFLYGYEVAVEDAVKVTTHKGASSVTRSYLLGSGEALLVARPGDLMAPGGGPSFSTIMIFAYEELTVETLHDQRNRRTEGHVVDDISVVMTAPATGFYFTSAV</sequence>
<name>A0A518E0D0_9BACT</name>
<reference evidence="1 2" key="1">
    <citation type="submission" date="2019-02" db="EMBL/GenBank/DDBJ databases">
        <title>Deep-cultivation of Planctomycetes and their phenomic and genomic characterization uncovers novel biology.</title>
        <authorList>
            <person name="Wiegand S."/>
            <person name="Jogler M."/>
            <person name="Boedeker C."/>
            <person name="Pinto D."/>
            <person name="Vollmers J."/>
            <person name="Rivas-Marin E."/>
            <person name="Kohn T."/>
            <person name="Peeters S.H."/>
            <person name="Heuer A."/>
            <person name="Rast P."/>
            <person name="Oberbeckmann S."/>
            <person name="Bunk B."/>
            <person name="Jeske O."/>
            <person name="Meyerdierks A."/>
            <person name="Storesund J.E."/>
            <person name="Kallscheuer N."/>
            <person name="Luecker S."/>
            <person name="Lage O.M."/>
            <person name="Pohl T."/>
            <person name="Merkel B.J."/>
            <person name="Hornburger P."/>
            <person name="Mueller R.-W."/>
            <person name="Bruemmer F."/>
            <person name="Labrenz M."/>
            <person name="Spormann A.M."/>
            <person name="Op den Camp H."/>
            <person name="Overmann J."/>
            <person name="Amann R."/>
            <person name="Jetten M.S.M."/>
            <person name="Mascher T."/>
            <person name="Medema M.H."/>
            <person name="Devos D.P."/>
            <person name="Kaster A.-K."/>
            <person name="Ovreas L."/>
            <person name="Rohde M."/>
            <person name="Galperin M.Y."/>
            <person name="Jogler C."/>
        </authorList>
    </citation>
    <scope>NUCLEOTIDE SEQUENCE [LARGE SCALE GENOMIC DNA]</scope>
    <source>
        <strain evidence="1 2">Pla85_3_4</strain>
    </source>
</reference>
<accession>A0A518E0D0</accession>
<organism evidence="1 2">
    <name type="scientific">Lignipirellula cremea</name>
    <dbReference type="NCBI Taxonomy" id="2528010"/>
    <lineage>
        <taxon>Bacteria</taxon>
        <taxon>Pseudomonadati</taxon>
        <taxon>Planctomycetota</taxon>
        <taxon>Planctomycetia</taxon>
        <taxon>Pirellulales</taxon>
        <taxon>Pirellulaceae</taxon>
        <taxon>Lignipirellula</taxon>
    </lineage>
</organism>
<dbReference type="EMBL" id="CP036433">
    <property type="protein sequence ID" value="QDU97529.1"/>
    <property type="molecule type" value="Genomic_DNA"/>
</dbReference>
<gene>
    <name evidence="1" type="ORF">Pla8534_53770</name>
</gene>
<keyword evidence="2" id="KW-1185">Reference proteome</keyword>
<evidence type="ECO:0000313" key="1">
    <source>
        <dbReference type="EMBL" id="QDU97529.1"/>
    </source>
</evidence>
<protein>
    <recommendedName>
        <fullName evidence="3">Phage capsid family protein</fullName>
    </recommendedName>
</protein>
<proteinExistence type="predicted"/>